<dbReference type="GO" id="GO:0004519">
    <property type="term" value="F:endonuclease activity"/>
    <property type="evidence" value="ECO:0007669"/>
    <property type="project" value="UniProtKB-KW"/>
</dbReference>
<protein>
    <recommendedName>
        <fullName evidence="5">TNase-like domain-containing protein</fullName>
    </recommendedName>
</protein>
<dbReference type="PANTHER" id="PTHR12302">
    <property type="entry name" value="EBNA2 BINDING PROTEIN P100"/>
    <property type="match status" value="1"/>
</dbReference>
<dbReference type="PROSITE" id="PS01284">
    <property type="entry name" value="TNASE_2"/>
    <property type="match status" value="1"/>
</dbReference>
<keyword evidence="1" id="KW-0540">Nuclease</keyword>
<dbReference type="PROSITE" id="PS50830">
    <property type="entry name" value="TNASE_3"/>
    <property type="match status" value="1"/>
</dbReference>
<dbReference type="SUPFAM" id="SSF50199">
    <property type="entry name" value="Staphylococcal nuclease"/>
    <property type="match status" value="1"/>
</dbReference>
<feature type="transmembrane region" description="Helical" evidence="4">
    <location>
        <begin position="15"/>
        <end position="34"/>
    </location>
</feature>
<feature type="domain" description="TNase-like" evidence="5">
    <location>
        <begin position="44"/>
        <end position="176"/>
    </location>
</feature>
<gene>
    <name evidence="6" type="ORF">B5E91_00435</name>
</gene>
<dbReference type="RefSeq" id="WP_087253703.1">
    <property type="nucleotide sequence ID" value="NZ_CAJFOD010000051.1"/>
</dbReference>
<name>A0A1Y4QMB9_9FIRM</name>
<keyword evidence="4" id="KW-0812">Transmembrane</keyword>
<keyword evidence="3" id="KW-0378">Hydrolase</keyword>
<evidence type="ECO:0000256" key="4">
    <source>
        <dbReference type="SAM" id="Phobius"/>
    </source>
</evidence>
<dbReference type="InterPro" id="IPR002071">
    <property type="entry name" value="Thermonucl_AS"/>
</dbReference>
<keyword evidence="4" id="KW-0472">Membrane</keyword>
<dbReference type="Proteomes" id="UP000196258">
    <property type="component" value="Unassembled WGS sequence"/>
</dbReference>
<organism evidence="6 7">
    <name type="scientific">Thomasclavelia spiroformis</name>
    <dbReference type="NCBI Taxonomy" id="29348"/>
    <lineage>
        <taxon>Bacteria</taxon>
        <taxon>Bacillati</taxon>
        <taxon>Bacillota</taxon>
        <taxon>Erysipelotrichia</taxon>
        <taxon>Erysipelotrichales</taxon>
        <taxon>Coprobacillaceae</taxon>
        <taxon>Thomasclavelia</taxon>
    </lineage>
</organism>
<dbReference type="Gene3D" id="2.40.50.90">
    <property type="match status" value="1"/>
</dbReference>
<sequence>MVKKIKMTKRQYRKLSKSWLGIIVILGILGFNFYQEYKPVSGSERFEVTLDQCVDGDTAWFDIDGKRTKVRFLYIDTPESTNQIEPYGKEASDYTKEQLSNANTIELELNNDGDSEDKYGRLLAWVFVDGELLQKKLAQEGLVEKFYDYGYDYTYSELIINADKEARVENRGIYSQN</sequence>
<dbReference type="PANTHER" id="PTHR12302:SF3">
    <property type="entry name" value="SERINE_THREONINE-PROTEIN KINASE 31"/>
    <property type="match status" value="1"/>
</dbReference>
<dbReference type="GO" id="GO:0016787">
    <property type="term" value="F:hydrolase activity"/>
    <property type="evidence" value="ECO:0007669"/>
    <property type="project" value="UniProtKB-KW"/>
</dbReference>
<proteinExistence type="predicted"/>
<dbReference type="Pfam" id="PF00565">
    <property type="entry name" value="SNase"/>
    <property type="match status" value="1"/>
</dbReference>
<evidence type="ECO:0000259" key="5">
    <source>
        <dbReference type="PROSITE" id="PS50830"/>
    </source>
</evidence>
<comment type="caution">
    <text evidence="6">The sequence shown here is derived from an EMBL/GenBank/DDBJ whole genome shotgun (WGS) entry which is preliminary data.</text>
</comment>
<evidence type="ECO:0000256" key="3">
    <source>
        <dbReference type="ARBA" id="ARBA00022801"/>
    </source>
</evidence>
<dbReference type="GO" id="GO:0003676">
    <property type="term" value="F:nucleic acid binding"/>
    <property type="evidence" value="ECO:0007669"/>
    <property type="project" value="InterPro"/>
</dbReference>
<reference evidence="7" key="1">
    <citation type="submission" date="2017-04" db="EMBL/GenBank/DDBJ databases">
        <title>Function of individual gut microbiota members based on whole genome sequencing of pure cultures obtained from chicken caecum.</title>
        <authorList>
            <person name="Medvecky M."/>
            <person name="Cejkova D."/>
            <person name="Polansky O."/>
            <person name="Karasova D."/>
            <person name="Kubasova T."/>
            <person name="Cizek A."/>
            <person name="Rychlik I."/>
        </authorList>
    </citation>
    <scope>NUCLEOTIDE SEQUENCE [LARGE SCALE GENOMIC DNA]</scope>
    <source>
        <strain evidence="7">An149</strain>
    </source>
</reference>
<dbReference type="EMBL" id="NFLB01000001">
    <property type="protein sequence ID" value="OUQ06428.1"/>
    <property type="molecule type" value="Genomic_DNA"/>
</dbReference>
<keyword evidence="2" id="KW-0255">Endonuclease</keyword>
<keyword evidence="4" id="KW-1133">Transmembrane helix</keyword>
<evidence type="ECO:0000313" key="7">
    <source>
        <dbReference type="Proteomes" id="UP000196258"/>
    </source>
</evidence>
<dbReference type="InterPro" id="IPR035437">
    <property type="entry name" value="SNase_OB-fold_sf"/>
</dbReference>
<dbReference type="AlphaFoldDB" id="A0A1Y4QMB9"/>
<dbReference type="SMART" id="SM00318">
    <property type="entry name" value="SNc"/>
    <property type="match status" value="1"/>
</dbReference>
<accession>A0A1Y4QMB9</accession>
<dbReference type="InterPro" id="IPR016071">
    <property type="entry name" value="Staphylococal_nuclease_OB-fold"/>
</dbReference>
<evidence type="ECO:0000256" key="1">
    <source>
        <dbReference type="ARBA" id="ARBA00022722"/>
    </source>
</evidence>
<evidence type="ECO:0000256" key="2">
    <source>
        <dbReference type="ARBA" id="ARBA00022759"/>
    </source>
</evidence>
<evidence type="ECO:0000313" key="6">
    <source>
        <dbReference type="EMBL" id="OUQ06428.1"/>
    </source>
</evidence>